<evidence type="ECO:0000313" key="2">
    <source>
        <dbReference type="Proteomes" id="UP001458880"/>
    </source>
</evidence>
<dbReference type="Proteomes" id="UP001458880">
    <property type="component" value="Unassembled WGS sequence"/>
</dbReference>
<accession>A0AAW1HT81</accession>
<dbReference type="AlphaFoldDB" id="A0AAW1HT81"/>
<dbReference type="EMBL" id="JASPKY010001015">
    <property type="protein sequence ID" value="KAK9679494.1"/>
    <property type="molecule type" value="Genomic_DNA"/>
</dbReference>
<keyword evidence="2" id="KW-1185">Reference proteome</keyword>
<organism evidence="1 2">
    <name type="scientific">Popillia japonica</name>
    <name type="common">Japanese beetle</name>
    <dbReference type="NCBI Taxonomy" id="7064"/>
    <lineage>
        <taxon>Eukaryota</taxon>
        <taxon>Metazoa</taxon>
        <taxon>Ecdysozoa</taxon>
        <taxon>Arthropoda</taxon>
        <taxon>Hexapoda</taxon>
        <taxon>Insecta</taxon>
        <taxon>Pterygota</taxon>
        <taxon>Neoptera</taxon>
        <taxon>Endopterygota</taxon>
        <taxon>Coleoptera</taxon>
        <taxon>Polyphaga</taxon>
        <taxon>Scarabaeiformia</taxon>
        <taxon>Scarabaeidae</taxon>
        <taxon>Rutelinae</taxon>
        <taxon>Popillia</taxon>
    </lineage>
</organism>
<evidence type="ECO:0000313" key="1">
    <source>
        <dbReference type="EMBL" id="KAK9679494.1"/>
    </source>
</evidence>
<gene>
    <name evidence="1" type="ORF">QE152_g40002</name>
</gene>
<sequence>MLLELADCGCIRYQPTNIGTTAQGFMGGTVTREPYISEDCERVFSAIAEAVEELVCNEPKKPHETGAMEDETMKYRKKPVVIEAVQWTGMNLQEIKDFVGNACKTHLHDSAWQLGVGAPMIELKIRTLEGDMLANQGDYIIKGVQGEYYPCKPEIFRVLPMQARNIQTDLRTSVNAEQEEDMKLFLLWQNVNEDYDTFDSCLVAADDVEDAKTITPCVERHCEIEWAAVEHIQCECIGDNAVCGASLRNRMGSCRAYPMRMHRRSS</sequence>
<name>A0AAW1HT81_POPJA</name>
<reference evidence="1 2" key="1">
    <citation type="journal article" date="2024" name="BMC Genomics">
        <title>De novo assembly and annotation of Popillia japonica's genome with initial clues to its potential as an invasive pest.</title>
        <authorList>
            <person name="Cucini C."/>
            <person name="Boschi S."/>
            <person name="Funari R."/>
            <person name="Cardaioli E."/>
            <person name="Iannotti N."/>
            <person name="Marturano G."/>
            <person name="Paoli F."/>
            <person name="Bruttini M."/>
            <person name="Carapelli A."/>
            <person name="Frati F."/>
            <person name="Nardi F."/>
        </authorList>
    </citation>
    <scope>NUCLEOTIDE SEQUENCE [LARGE SCALE GENOMIC DNA]</scope>
    <source>
        <strain evidence="1">DMR45628</strain>
    </source>
</reference>
<comment type="caution">
    <text evidence="1">The sequence shown here is derived from an EMBL/GenBank/DDBJ whole genome shotgun (WGS) entry which is preliminary data.</text>
</comment>
<proteinExistence type="predicted"/>
<protein>
    <submittedName>
        <fullName evidence="1">Uncharacterized protein</fullName>
    </submittedName>
</protein>